<dbReference type="Gene3D" id="2.60.40.1250">
    <property type="entry name" value="Thiol:disulfide interchange protein DsbD, N-terminal domain"/>
    <property type="match status" value="1"/>
</dbReference>
<feature type="transmembrane region" description="Helical" evidence="18">
    <location>
        <begin position="267"/>
        <end position="289"/>
    </location>
</feature>
<accession>A0ABU9DD41</accession>
<dbReference type="SUPFAM" id="SSF52833">
    <property type="entry name" value="Thioredoxin-like"/>
    <property type="match status" value="1"/>
</dbReference>
<feature type="domain" description="Thioredoxin" evidence="19">
    <location>
        <begin position="457"/>
        <end position="601"/>
    </location>
</feature>
<dbReference type="Gene3D" id="3.40.30.10">
    <property type="entry name" value="Glutaredoxin"/>
    <property type="match status" value="1"/>
</dbReference>
<evidence type="ECO:0000256" key="17">
    <source>
        <dbReference type="ARBA" id="ARBA00047804"/>
    </source>
</evidence>
<feature type="transmembrane region" description="Helical" evidence="18">
    <location>
        <begin position="437"/>
        <end position="458"/>
    </location>
</feature>
<evidence type="ECO:0000313" key="21">
    <source>
        <dbReference type="Proteomes" id="UP001446205"/>
    </source>
</evidence>
<evidence type="ECO:0000256" key="8">
    <source>
        <dbReference type="ARBA" id="ARBA00022748"/>
    </source>
</evidence>
<keyword evidence="10 18" id="KW-1133">Transmembrane helix</keyword>
<keyword evidence="3 18" id="KW-0813">Transport</keyword>
<keyword evidence="21" id="KW-1185">Reference proteome</keyword>
<keyword evidence="9 18" id="KW-0249">Electron transport</keyword>
<dbReference type="SUPFAM" id="SSF74863">
    <property type="entry name" value="Thiol:disulfide interchange protein DsbD, N-terminal domain (DsbD-alpha)"/>
    <property type="match status" value="1"/>
</dbReference>
<dbReference type="CDD" id="cd02953">
    <property type="entry name" value="DsbDgamma"/>
    <property type="match status" value="1"/>
</dbReference>
<keyword evidence="7" id="KW-0732">Signal</keyword>
<dbReference type="RefSeq" id="WP_341371803.1">
    <property type="nucleotide sequence ID" value="NZ_JBBPCO010000015.1"/>
</dbReference>
<feature type="disulfide bond" description="Redox-active" evidence="18">
    <location>
        <begin position="516"/>
        <end position="519"/>
    </location>
</feature>
<evidence type="ECO:0000256" key="18">
    <source>
        <dbReference type="HAMAP-Rule" id="MF_00399"/>
    </source>
</evidence>
<evidence type="ECO:0000256" key="14">
    <source>
        <dbReference type="ARBA" id="ARBA00023157"/>
    </source>
</evidence>
<keyword evidence="11 18" id="KW-0560">Oxidoreductase</keyword>
<dbReference type="Proteomes" id="UP001446205">
    <property type="component" value="Unassembled WGS sequence"/>
</dbReference>
<comment type="catalytic activity">
    <reaction evidence="16 18">
        <text>[protein]-dithiol + NAD(+) = [protein]-disulfide + NADH + H(+)</text>
        <dbReference type="Rhea" id="RHEA:18749"/>
        <dbReference type="Rhea" id="RHEA-COMP:10593"/>
        <dbReference type="Rhea" id="RHEA-COMP:10594"/>
        <dbReference type="ChEBI" id="CHEBI:15378"/>
        <dbReference type="ChEBI" id="CHEBI:29950"/>
        <dbReference type="ChEBI" id="CHEBI:50058"/>
        <dbReference type="ChEBI" id="CHEBI:57540"/>
        <dbReference type="ChEBI" id="CHEBI:57945"/>
        <dbReference type="EC" id="1.8.1.8"/>
    </reaction>
</comment>
<evidence type="ECO:0000256" key="15">
    <source>
        <dbReference type="ARBA" id="ARBA00023284"/>
    </source>
</evidence>
<keyword evidence="4 18" id="KW-1003">Cell membrane</keyword>
<reference evidence="20 21" key="1">
    <citation type="submission" date="2024-04" db="EMBL/GenBank/DDBJ databases">
        <authorList>
            <person name="Abashina T."/>
            <person name="Shaikin A."/>
        </authorList>
    </citation>
    <scope>NUCLEOTIDE SEQUENCE [LARGE SCALE GENOMIC DNA]</scope>
    <source>
        <strain evidence="20 21">AAFK</strain>
    </source>
</reference>
<evidence type="ECO:0000256" key="1">
    <source>
        <dbReference type="ARBA" id="ARBA00004429"/>
    </source>
</evidence>
<gene>
    <name evidence="18" type="primary">dsbD</name>
    <name evidence="20" type="ORF">WOB96_13395</name>
</gene>
<organism evidence="20 21">
    <name type="scientific">Thermithiobacillus plumbiphilus</name>
    <dbReference type="NCBI Taxonomy" id="1729899"/>
    <lineage>
        <taxon>Bacteria</taxon>
        <taxon>Pseudomonadati</taxon>
        <taxon>Pseudomonadota</taxon>
        <taxon>Acidithiobacillia</taxon>
        <taxon>Acidithiobacillales</taxon>
        <taxon>Thermithiobacillaceae</taxon>
        <taxon>Thermithiobacillus</taxon>
    </lineage>
</organism>
<comment type="function">
    <text evidence="18">Required to facilitate the formation of correct disulfide bonds in some periplasmic proteins and for the assembly of the periplasmic c-type cytochromes. Acts by transferring electrons from cytoplasmic thioredoxin to the periplasm. This transfer involves a cascade of disulfide bond formation and reduction steps.</text>
</comment>
<protein>
    <recommendedName>
        <fullName evidence="18">Thiol:disulfide interchange protein DsbD</fullName>
        <ecNumber evidence="18">1.8.1.8</ecNumber>
    </recommendedName>
    <alternativeName>
        <fullName evidence="18">Protein-disulfide reductase</fullName>
        <shortName evidence="18">Disulfide reductase</shortName>
    </alternativeName>
</protein>
<keyword evidence="13 18" id="KW-0472">Membrane</keyword>
<keyword evidence="8 18" id="KW-0201">Cytochrome c-type biogenesis</keyword>
<dbReference type="PANTHER" id="PTHR32234:SF0">
    <property type="entry name" value="THIOL:DISULFIDE INTERCHANGE PROTEIN DSBD"/>
    <property type="match status" value="1"/>
</dbReference>
<dbReference type="PANTHER" id="PTHR32234">
    <property type="entry name" value="THIOL:DISULFIDE INTERCHANGE PROTEIN DSBD"/>
    <property type="match status" value="1"/>
</dbReference>
<dbReference type="Pfam" id="PF02683">
    <property type="entry name" value="DsbD_TM"/>
    <property type="match status" value="1"/>
</dbReference>
<evidence type="ECO:0000256" key="7">
    <source>
        <dbReference type="ARBA" id="ARBA00022729"/>
    </source>
</evidence>
<dbReference type="NCBIfam" id="NF001419">
    <property type="entry name" value="PRK00293.1"/>
    <property type="match status" value="1"/>
</dbReference>
<feature type="transmembrane region" description="Helical" evidence="18">
    <location>
        <begin position="187"/>
        <end position="219"/>
    </location>
</feature>
<feature type="transmembrane region" description="Helical" evidence="18">
    <location>
        <begin position="231"/>
        <end position="261"/>
    </location>
</feature>
<dbReference type="InterPro" id="IPR035671">
    <property type="entry name" value="DsbD_gamma"/>
</dbReference>
<dbReference type="InterPro" id="IPR036249">
    <property type="entry name" value="Thioredoxin-like_sf"/>
</dbReference>
<evidence type="ECO:0000313" key="20">
    <source>
        <dbReference type="EMBL" id="MEK8090747.1"/>
    </source>
</evidence>
<evidence type="ECO:0000256" key="11">
    <source>
        <dbReference type="ARBA" id="ARBA00023002"/>
    </source>
</evidence>
<dbReference type="EMBL" id="JBBPCO010000015">
    <property type="protein sequence ID" value="MEK8090747.1"/>
    <property type="molecule type" value="Genomic_DNA"/>
</dbReference>
<comment type="catalytic activity">
    <reaction evidence="17 18">
        <text>[protein]-dithiol + NADP(+) = [protein]-disulfide + NADPH + H(+)</text>
        <dbReference type="Rhea" id="RHEA:18753"/>
        <dbReference type="Rhea" id="RHEA-COMP:10593"/>
        <dbReference type="Rhea" id="RHEA-COMP:10594"/>
        <dbReference type="ChEBI" id="CHEBI:15378"/>
        <dbReference type="ChEBI" id="CHEBI:29950"/>
        <dbReference type="ChEBI" id="CHEBI:50058"/>
        <dbReference type="ChEBI" id="CHEBI:57783"/>
        <dbReference type="ChEBI" id="CHEBI:58349"/>
        <dbReference type="EC" id="1.8.1.8"/>
    </reaction>
</comment>
<dbReference type="InterPro" id="IPR028250">
    <property type="entry name" value="DsbDN"/>
</dbReference>
<evidence type="ECO:0000256" key="16">
    <source>
        <dbReference type="ARBA" id="ARBA00047388"/>
    </source>
</evidence>
<evidence type="ECO:0000256" key="9">
    <source>
        <dbReference type="ARBA" id="ARBA00022982"/>
    </source>
</evidence>
<dbReference type="InterPro" id="IPR013766">
    <property type="entry name" value="Thioredoxin_domain"/>
</dbReference>
<evidence type="ECO:0000256" key="3">
    <source>
        <dbReference type="ARBA" id="ARBA00022448"/>
    </source>
</evidence>
<keyword evidence="15 18" id="KW-0676">Redox-active center</keyword>
<dbReference type="Pfam" id="PF11412">
    <property type="entry name" value="DsbD_N"/>
    <property type="match status" value="1"/>
</dbReference>
<keyword evidence="14 18" id="KW-1015">Disulfide bond</keyword>
<feature type="transmembrane region" description="Helical" evidence="18">
    <location>
        <begin position="381"/>
        <end position="398"/>
    </location>
</feature>
<evidence type="ECO:0000256" key="6">
    <source>
        <dbReference type="ARBA" id="ARBA00022692"/>
    </source>
</evidence>
<dbReference type="InterPro" id="IPR022910">
    <property type="entry name" value="Thiol_diS_interchange_DbsD"/>
</dbReference>
<name>A0ABU9DD41_9PROT</name>
<comment type="caution">
    <text evidence="20">The sequence shown here is derived from an EMBL/GenBank/DDBJ whole genome shotgun (WGS) entry which is preliminary data.</text>
</comment>
<sequence length="605" mass="64690">MHRSITHLVLLWMLSIFIISPALAEDEFLEPEQAFQFSARLLDQTHLEVTWKSAKGYYLYRDKLNVTIKPETVKAGNYQMPQGVSHEDEIFGKQVVYPGMTVRTTIPLVYSGDKPAQITVSSKFQGCADAGVCYPPMTRDISLNLASAPAAGSAAAATAPASAAATGQATPPASEQDQFAEILRGSLLTIVGLFFLAGLALAFTPCVFPMIPILSAIIVGQGERVSTGRAFGLSLSYVLGMALTYTVIGMIAGVTGAYLQAFFQNPWVLVGFSIVFVLLALSMFGFYNLQVPAGLQARLSGMGKGGSTFSTFVMGILSALIVGPCVAAPLAGALLYISQTGDVVLGGVSLFALSLGMGTPLLLIGTSAGKLLPRAGGWMDAVKYVFGVLLLAVAIWMLSRILPAWATMALWATLLIISATFLRVLDSLPHDASGWMRFAKGFGVLLMAYGLLLGLGAVTGAKDPLRPLEGISFGGGQTTAVAAPVFQSISTPEQLRQALASTQGKPVLLDFYADWCVECVRMENTTFRDPQVREAMGGFQLLRADVTENNAEQRELLKQFQLVGPPAILFFDPESQEIRNLRLVGYKDATDFLEHLARVNSSAGK</sequence>
<dbReference type="PROSITE" id="PS51352">
    <property type="entry name" value="THIOREDOXIN_2"/>
    <property type="match status" value="1"/>
</dbReference>
<dbReference type="HAMAP" id="MF_00399">
    <property type="entry name" value="DbsD"/>
    <property type="match status" value="1"/>
</dbReference>
<dbReference type="InterPro" id="IPR036929">
    <property type="entry name" value="DsbDN_sf"/>
</dbReference>
<evidence type="ECO:0000256" key="13">
    <source>
        <dbReference type="ARBA" id="ARBA00023136"/>
    </source>
</evidence>
<dbReference type="InterPro" id="IPR003834">
    <property type="entry name" value="Cyt_c_assmbl_TM_dom"/>
</dbReference>
<dbReference type="GO" id="GO:0047134">
    <property type="term" value="F:protein-disulfide reductase [NAD(P)H] activity"/>
    <property type="evidence" value="ECO:0007669"/>
    <property type="project" value="UniProtKB-EC"/>
</dbReference>
<dbReference type="EC" id="1.8.1.8" evidence="18"/>
<evidence type="ECO:0000256" key="5">
    <source>
        <dbReference type="ARBA" id="ARBA00022519"/>
    </source>
</evidence>
<feature type="transmembrane region" description="Helical" evidence="18">
    <location>
        <begin position="309"/>
        <end position="337"/>
    </location>
</feature>
<feature type="transmembrane region" description="Helical" evidence="18">
    <location>
        <begin position="343"/>
        <end position="369"/>
    </location>
</feature>
<keyword evidence="12 18" id="KW-0520">NAD</keyword>
<keyword evidence="5 18" id="KW-0997">Cell inner membrane</keyword>
<comment type="subcellular location">
    <subcellularLocation>
        <location evidence="1 18">Cell inner membrane</location>
        <topology evidence="1 18">Multi-pass membrane protein</topology>
    </subcellularLocation>
</comment>
<evidence type="ECO:0000256" key="2">
    <source>
        <dbReference type="ARBA" id="ARBA00007241"/>
    </source>
</evidence>
<proteinExistence type="inferred from homology"/>
<evidence type="ECO:0000256" key="4">
    <source>
        <dbReference type="ARBA" id="ARBA00022475"/>
    </source>
</evidence>
<feature type="disulfide bond" description="Redox-active" evidence="18">
    <location>
        <begin position="127"/>
        <end position="133"/>
    </location>
</feature>
<evidence type="ECO:0000256" key="12">
    <source>
        <dbReference type="ARBA" id="ARBA00023027"/>
    </source>
</evidence>
<keyword evidence="6 18" id="KW-0812">Transmembrane</keyword>
<comment type="similarity">
    <text evidence="2 18">Belongs to the thioredoxin family. DsbD subfamily.</text>
</comment>
<feature type="transmembrane region" description="Helical" evidence="18">
    <location>
        <begin position="404"/>
        <end position="425"/>
    </location>
</feature>
<comment type="caution">
    <text evidence="18">Lacks conserved residue(s) required for the propagation of feature annotation.</text>
</comment>
<evidence type="ECO:0000256" key="10">
    <source>
        <dbReference type="ARBA" id="ARBA00022989"/>
    </source>
</evidence>
<dbReference type="Pfam" id="PF13899">
    <property type="entry name" value="Thioredoxin_7"/>
    <property type="match status" value="1"/>
</dbReference>
<evidence type="ECO:0000259" key="19">
    <source>
        <dbReference type="PROSITE" id="PS51352"/>
    </source>
</evidence>